<accession>A0ABT6BD52</accession>
<dbReference type="PROSITE" id="PS00086">
    <property type="entry name" value="CYTOCHROME_P450"/>
    <property type="match status" value="1"/>
</dbReference>
<dbReference type="InterPro" id="IPR001128">
    <property type="entry name" value="Cyt_P450"/>
</dbReference>
<sequence>MNDTLAVDAPSALRYARTIADLPSPKGHPFVGNALQLAGRQMHQKFTGWVREYGPMFRLDVLGHPVVIVSDAATVHGLLRDRPEGFRRAGGLKQVMSELNIGGVFIAEGEAWRKQRKLVMSGLNVEVIRHFFPTMAAMTQGLHDRWTTRLAQGQPIDLKRDLKAMALDIIVGLAMGHRIDAVNHDGDPLQKDIDRLFDRLGQRTTAAFPYWRHVKLPADRAAERASAEIETKVVAFIRDTRERMDRERKPSTMLEAMIVAAEDPDSGFTDEELVSNAILSVVGGEDTTANSIGWMVYLLARHPEAAAALRAEVDAVLGDATLPREWEQLKLFTYLDAAHSETQRLRTVAPYIGLTSNADCVVADTFIPKNTAVIVATAGEGFDDTLFPEPAAFRPERWIAEHRPKREEDPARRVFPFGGGSRLCPGRFLALTEIKMVVAMIVRNFDLTLEPGAPEPTELLNFFMAPSAVPVRLAPRALNREASR</sequence>
<protein>
    <submittedName>
        <fullName evidence="4">Cytochrome P450</fullName>
    </submittedName>
</protein>
<evidence type="ECO:0000256" key="3">
    <source>
        <dbReference type="RuleBase" id="RU000461"/>
    </source>
</evidence>
<keyword evidence="3" id="KW-0560">Oxidoreductase</keyword>
<dbReference type="InterPro" id="IPR017972">
    <property type="entry name" value="Cyt_P450_CS"/>
</dbReference>
<dbReference type="EMBL" id="JARJJS010000003">
    <property type="protein sequence ID" value="MDF4025989.1"/>
    <property type="molecule type" value="Genomic_DNA"/>
</dbReference>
<keyword evidence="3" id="KW-0408">Iron</keyword>
<evidence type="ECO:0000256" key="1">
    <source>
        <dbReference type="ARBA" id="ARBA00001971"/>
    </source>
</evidence>
<dbReference type="Proteomes" id="UP001528850">
    <property type="component" value="Unassembled WGS sequence"/>
</dbReference>
<dbReference type="PRINTS" id="PR00385">
    <property type="entry name" value="P450"/>
</dbReference>
<evidence type="ECO:0000313" key="5">
    <source>
        <dbReference type="Proteomes" id="UP001528850"/>
    </source>
</evidence>
<gene>
    <name evidence="4" type="ORF">P3W24_13505</name>
</gene>
<dbReference type="PANTHER" id="PTHR24305:SF166">
    <property type="entry name" value="CYTOCHROME P450 12A4, MITOCHONDRIAL-RELATED"/>
    <property type="match status" value="1"/>
</dbReference>
<dbReference type="Pfam" id="PF00067">
    <property type="entry name" value="p450"/>
    <property type="match status" value="1"/>
</dbReference>
<keyword evidence="5" id="KW-1185">Reference proteome</keyword>
<evidence type="ECO:0000313" key="4">
    <source>
        <dbReference type="EMBL" id="MDF4025989.1"/>
    </source>
</evidence>
<name>A0ABT6BD52_9GAMM</name>
<comment type="similarity">
    <text evidence="2 3">Belongs to the cytochrome P450 family.</text>
</comment>
<dbReference type="PRINTS" id="PR00463">
    <property type="entry name" value="EP450I"/>
</dbReference>
<dbReference type="Gene3D" id="1.10.630.10">
    <property type="entry name" value="Cytochrome P450"/>
    <property type="match status" value="1"/>
</dbReference>
<evidence type="ECO:0000256" key="2">
    <source>
        <dbReference type="ARBA" id="ARBA00010617"/>
    </source>
</evidence>
<comment type="cofactor">
    <cofactor evidence="1">
        <name>heme</name>
        <dbReference type="ChEBI" id="CHEBI:30413"/>
    </cofactor>
</comment>
<dbReference type="PANTHER" id="PTHR24305">
    <property type="entry name" value="CYTOCHROME P450"/>
    <property type="match status" value="1"/>
</dbReference>
<reference evidence="4 5" key="1">
    <citation type="journal article" date="2024" name="Curr. Microbiol.">
        <title>Luteibacter sahnii sp. nov., A Novel Yellow-Colored Xanthomonadin Pigment Producing Probiotic Bacterium from Healthy Rice Seed Microbiome.</title>
        <authorList>
            <person name="Jaiswal G."/>
            <person name="Rana R."/>
            <person name="Nayak P.K."/>
            <person name="Chouhan R."/>
            <person name="Gandhi S.G."/>
            <person name="Patel H.K."/>
            <person name="Patil P.B."/>
        </authorList>
    </citation>
    <scope>NUCLEOTIDE SEQUENCE [LARGE SCALE GENOMIC DNA]</scope>
    <source>
        <strain evidence="4 5">PPL201</strain>
    </source>
</reference>
<dbReference type="InterPro" id="IPR036396">
    <property type="entry name" value="Cyt_P450_sf"/>
</dbReference>
<organism evidence="4 5">
    <name type="scientific">Luteibacter sahnii</name>
    <dbReference type="NCBI Taxonomy" id="3021977"/>
    <lineage>
        <taxon>Bacteria</taxon>
        <taxon>Pseudomonadati</taxon>
        <taxon>Pseudomonadota</taxon>
        <taxon>Gammaproteobacteria</taxon>
        <taxon>Lysobacterales</taxon>
        <taxon>Rhodanobacteraceae</taxon>
        <taxon>Luteibacter</taxon>
    </lineage>
</organism>
<proteinExistence type="inferred from homology"/>
<comment type="caution">
    <text evidence="4">The sequence shown here is derived from an EMBL/GenBank/DDBJ whole genome shotgun (WGS) entry which is preliminary data.</text>
</comment>
<dbReference type="SUPFAM" id="SSF48264">
    <property type="entry name" value="Cytochrome P450"/>
    <property type="match status" value="1"/>
</dbReference>
<dbReference type="InterPro" id="IPR050121">
    <property type="entry name" value="Cytochrome_P450_monoxygenase"/>
</dbReference>
<keyword evidence="3" id="KW-0349">Heme</keyword>
<keyword evidence="3" id="KW-0479">Metal-binding</keyword>
<keyword evidence="3" id="KW-0503">Monooxygenase</keyword>
<dbReference type="InterPro" id="IPR002401">
    <property type="entry name" value="Cyt_P450_E_grp-I"/>
</dbReference>